<keyword evidence="6 8" id="KW-1133">Transmembrane helix</keyword>
<reference evidence="9" key="3">
    <citation type="submission" date="2017-10" db="EMBL/GenBank/DDBJ databases">
        <authorList>
            <person name="Vrbovska V."/>
            <person name="Kovarovic V."/>
            <person name="Indrakova A."/>
        </authorList>
    </citation>
    <scope>NUCLEOTIDE SEQUENCE</scope>
    <source>
        <strain evidence="9">CCM 8730</strain>
    </source>
</reference>
<dbReference type="InterPro" id="IPR052017">
    <property type="entry name" value="TSUP"/>
</dbReference>
<evidence type="ECO:0000256" key="4">
    <source>
        <dbReference type="ARBA" id="ARBA00022475"/>
    </source>
</evidence>
<feature type="transmembrane region" description="Helical" evidence="8">
    <location>
        <begin position="126"/>
        <end position="148"/>
    </location>
</feature>
<feature type="transmembrane region" description="Helical" evidence="8">
    <location>
        <begin position="96"/>
        <end position="114"/>
    </location>
</feature>
<accession>A0A2C6VIH2</accession>
<dbReference type="GO" id="GO:0005886">
    <property type="term" value="C:plasma membrane"/>
    <property type="evidence" value="ECO:0007669"/>
    <property type="project" value="UniProtKB-SubCell"/>
</dbReference>
<evidence type="ECO:0000313" key="9">
    <source>
        <dbReference type="EMBL" id="PHK50031.1"/>
    </source>
</evidence>
<comment type="similarity">
    <text evidence="2 8">Belongs to the 4-toluene sulfonate uptake permease (TSUP) (TC 2.A.102) family.</text>
</comment>
<evidence type="ECO:0000313" key="10">
    <source>
        <dbReference type="EMBL" id="UQW81709.1"/>
    </source>
</evidence>
<evidence type="ECO:0000313" key="11">
    <source>
        <dbReference type="Proteomes" id="UP000223828"/>
    </source>
</evidence>
<keyword evidence="5 8" id="KW-0812">Transmembrane</keyword>
<dbReference type="RefSeq" id="WP_099090040.1">
    <property type="nucleotide sequence ID" value="NZ_CP093217.1"/>
</dbReference>
<dbReference type="EMBL" id="CP093217">
    <property type="protein sequence ID" value="UQW81709.1"/>
    <property type="molecule type" value="Genomic_DNA"/>
</dbReference>
<feature type="transmembrane region" description="Helical" evidence="8">
    <location>
        <begin position="41"/>
        <end position="62"/>
    </location>
</feature>
<evidence type="ECO:0000256" key="8">
    <source>
        <dbReference type="RuleBase" id="RU363041"/>
    </source>
</evidence>
<protein>
    <recommendedName>
        <fullName evidence="8">Probable membrane transporter protein</fullName>
    </recommendedName>
</protein>
<keyword evidence="7 8" id="KW-0472">Membrane</keyword>
<evidence type="ECO:0000256" key="6">
    <source>
        <dbReference type="ARBA" id="ARBA00022989"/>
    </source>
</evidence>
<dbReference type="EMBL" id="MRZN01000006">
    <property type="protein sequence ID" value="PHK50031.1"/>
    <property type="molecule type" value="Genomic_DNA"/>
</dbReference>
<organism evidence="9 11">
    <name type="scientific">Staphylococcus edaphicus</name>
    <dbReference type="NCBI Taxonomy" id="1955013"/>
    <lineage>
        <taxon>Bacteria</taxon>
        <taxon>Bacillati</taxon>
        <taxon>Bacillota</taxon>
        <taxon>Bacilli</taxon>
        <taxon>Bacillales</taxon>
        <taxon>Staphylococcaceae</taxon>
        <taxon>Staphylococcus</taxon>
    </lineage>
</organism>
<keyword evidence="3" id="KW-0813">Transport</keyword>
<dbReference type="Pfam" id="PF01925">
    <property type="entry name" value="TauE"/>
    <property type="match status" value="1"/>
</dbReference>
<gene>
    <name evidence="9" type="ORF">BTJ66_05860</name>
    <name evidence="10" type="ORF">MNY58_00935</name>
</gene>
<dbReference type="AlphaFoldDB" id="A0A2C6VIH2"/>
<dbReference type="Proteomes" id="UP000223828">
    <property type="component" value="Unassembled WGS sequence"/>
</dbReference>
<dbReference type="PANTHER" id="PTHR30269:SF37">
    <property type="entry name" value="MEMBRANE TRANSPORTER PROTEIN"/>
    <property type="match status" value="1"/>
</dbReference>
<sequence>MDIFYVLILFAIFLGGLVRTYFGFGEALVSMPLLTLIGLDIHTSISVIGLAGILVASFNIFLDYKSIDYKMLVVLLVGSLVGVPLGIWILHFVNTSLVQLLLGIFLILYGIYAFGIKVFIKNHDVIILKSSIWTGLTGIISGILGSLYNSHGVPVVIYGTMTGLPIKTLSSTIQAHFLLTAILVVIGQGTGNIWTNETLPLFFLACPLLLISVVIGKYCKQRTMNRNFDLWLYLFIVMLGIILISSH</sequence>
<reference evidence="9" key="1">
    <citation type="journal article" date="2017" name="Appl. Environ. Microbiol.">
        <title>Staphylococcus edaphicus sp. nov., isolated in Antarctica, harbours mecC gene and genomic islands with suspected role in adaptation to extreme environment.</title>
        <authorList>
            <person name="Pantucek R."/>
            <person name="Sedlacek I."/>
            <person name="Indrakova A."/>
            <person name="Vrbovska V."/>
            <person name="Maslanova I."/>
            <person name="Kovarovic V."/>
            <person name="Svec P."/>
            <person name="Kralova S."/>
            <person name="Kristofova L."/>
            <person name="Keklakova J."/>
            <person name="Petras P."/>
            <person name="Doskar J."/>
        </authorList>
    </citation>
    <scope>NUCLEOTIDE SEQUENCE</scope>
    <source>
        <strain evidence="9">CCM 8730</strain>
    </source>
</reference>
<feature type="transmembrane region" description="Helical" evidence="8">
    <location>
        <begin position="199"/>
        <end position="218"/>
    </location>
</feature>
<dbReference type="OrthoDB" id="668749at2"/>
<keyword evidence="12" id="KW-1185">Reference proteome</keyword>
<evidence type="ECO:0000256" key="2">
    <source>
        <dbReference type="ARBA" id="ARBA00009142"/>
    </source>
</evidence>
<evidence type="ECO:0000256" key="1">
    <source>
        <dbReference type="ARBA" id="ARBA00004651"/>
    </source>
</evidence>
<feature type="transmembrane region" description="Helical" evidence="8">
    <location>
        <begin position="69"/>
        <end position="90"/>
    </location>
</feature>
<evidence type="ECO:0000256" key="5">
    <source>
        <dbReference type="ARBA" id="ARBA00022692"/>
    </source>
</evidence>
<proteinExistence type="inferred from homology"/>
<evidence type="ECO:0000256" key="3">
    <source>
        <dbReference type="ARBA" id="ARBA00022448"/>
    </source>
</evidence>
<dbReference type="PANTHER" id="PTHR30269">
    <property type="entry name" value="TRANSMEMBRANE PROTEIN YFCA"/>
    <property type="match status" value="1"/>
</dbReference>
<dbReference type="Proteomes" id="UP001056588">
    <property type="component" value="Chromosome"/>
</dbReference>
<dbReference type="InterPro" id="IPR002781">
    <property type="entry name" value="TM_pro_TauE-like"/>
</dbReference>
<evidence type="ECO:0000256" key="7">
    <source>
        <dbReference type="ARBA" id="ARBA00023136"/>
    </source>
</evidence>
<name>A0A2C6VIH2_9STAP</name>
<comment type="subcellular location">
    <subcellularLocation>
        <location evidence="1 8">Cell membrane</location>
        <topology evidence="1 8">Multi-pass membrane protein</topology>
    </subcellularLocation>
</comment>
<evidence type="ECO:0000313" key="12">
    <source>
        <dbReference type="Proteomes" id="UP001056588"/>
    </source>
</evidence>
<reference evidence="10" key="4">
    <citation type="submission" date="2022-03" db="EMBL/GenBank/DDBJ databases">
        <title>Complete Genome Sequence of Staphylococcus edaphicus strain CCM 8731.</title>
        <authorList>
            <person name="Rimmer C.O."/>
            <person name="Thomas J.C."/>
        </authorList>
    </citation>
    <scope>NUCLEOTIDE SEQUENCE</scope>
    <source>
        <strain evidence="10">CCM 8731</strain>
    </source>
</reference>
<feature type="transmembrane region" description="Helical" evidence="8">
    <location>
        <begin position="230"/>
        <end position="246"/>
    </location>
</feature>
<keyword evidence="4 8" id="KW-1003">Cell membrane</keyword>
<reference evidence="11" key="2">
    <citation type="submission" date="2017-10" db="EMBL/GenBank/DDBJ databases">
        <title>Staphylococcus edaphicus sp. nov., isolated in Antarctica, harbouring mecC gene and genomic islands essential in adaptation to extreme environment.</title>
        <authorList>
            <person name="Pantucek R."/>
            <person name="Sedlacek I."/>
            <person name="Indrakova A."/>
            <person name="Vrbovska V."/>
            <person name="Maslanova I."/>
            <person name="Kovarovic V."/>
            <person name="Svec P."/>
            <person name="Kralova S."/>
            <person name="Kristofova L."/>
            <person name="Keklakova J."/>
            <person name="Petras P."/>
            <person name="Doskar J."/>
        </authorList>
    </citation>
    <scope>NUCLEOTIDE SEQUENCE [LARGE SCALE GENOMIC DNA]</scope>
    <source>
        <strain evidence="11">CCM 5085</strain>
    </source>
</reference>